<evidence type="ECO:0000256" key="1">
    <source>
        <dbReference type="SAM" id="Phobius"/>
    </source>
</evidence>
<name>A0A9D1K7V3_9FIRM</name>
<keyword evidence="1" id="KW-1133">Transmembrane helix</keyword>
<keyword evidence="1" id="KW-0812">Transmembrane</keyword>
<feature type="transmembrane region" description="Helical" evidence="1">
    <location>
        <begin position="12"/>
        <end position="34"/>
    </location>
</feature>
<organism evidence="2 3">
    <name type="scientific">Candidatus Scatomorpha pullistercoris</name>
    <dbReference type="NCBI Taxonomy" id="2840929"/>
    <lineage>
        <taxon>Bacteria</taxon>
        <taxon>Bacillati</taxon>
        <taxon>Bacillota</taxon>
        <taxon>Clostridia</taxon>
        <taxon>Eubacteriales</taxon>
        <taxon>Candidatus Scatomorpha</taxon>
    </lineage>
</organism>
<reference evidence="2" key="1">
    <citation type="submission" date="2020-10" db="EMBL/GenBank/DDBJ databases">
        <authorList>
            <person name="Gilroy R."/>
        </authorList>
    </citation>
    <scope>NUCLEOTIDE SEQUENCE</scope>
    <source>
        <strain evidence="2">ChiHecec3B27-6122</strain>
    </source>
</reference>
<accession>A0A9D1K7V3</accession>
<protein>
    <submittedName>
        <fullName evidence="2">Uncharacterized protein</fullName>
    </submittedName>
</protein>
<dbReference type="Proteomes" id="UP000886876">
    <property type="component" value="Unassembled WGS sequence"/>
</dbReference>
<reference evidence="2" key="2">
    <citation type="journal article" date="2021" name="PeerJ">
        <title>Extensive microbial diversity within the chicken gut microbiome revealed by metagenomics and culture.</title>
        <authorList>
            <person name="Gilroy R."/>
            <person name="Ravi A."/>
            <person name="Getino M."/>
            <person name="Pursley I."/>
            <person name="Horton D.L."/>
            <person name="Alikhan N.F."/>
            <person name="Baker D."/>
            <person name="Gharbi K."/>
            <person name="Hall N."/>
            <person name="Watson M."/>
            <person name="Adriaenssens E.M."/>
            <person name="Foster-Nyarko E."/>
            <person name="Jarju S."/>
            <person name="Secka A."/>
            <person name="Antonio M."/>
            <person name="Oren A."/>
            <person name="Chaudhuri R.R."/>
            <person name="La Ragione R."/>
            <person name="Hildebrand F."/>
            <person name="Pallen M.J."/>
        </authorList>
    </citation>
    <scope>NUCLEOTIDE SEQUENCE</scope>
    <source>
        <strain evidence="2">ChiHecec3B27-6122</strain>
    </source>
</reference>
<gene>
    <name evidence="2" type="ORF">IAD42_03230</name>
</gene>
<dbReference type="AlphaFoldDB" id="A0A9D1K7V3"/>
<proteinExistence type="predicted"/>
<comment type="caution">
    <text evidence="2">The sequence shown here is derived from an EMBL/GenBank/DDBJ whole genome shotgun (WGS) entry which is preliminary data.</text>
</comment>
<sequence>MNKKTKKDAGPGKAIAIASAVAAVVIVIVILLLLRSCGAPADDHGGIEFDPSATEGGWDEADTDEIIAGLNEKVEAGMINISMNTSPVFADGTSKGSLMIVNEEVNNYPQVVEISRDDTGELIYKSGAIPVGSKIESAKLSVDLDPGTYKCTALFYNVDPDTGDYLGCAGAVVTVTVLE</sequence>
<keyword evidence="1" id="KW-0472">Membrane</keyword>
<dbReference type="EMBL" id="DVJS01000073">
    <property type="protein sequence ID" value="HIS96970.1"/>
    <property type="molecule type" value="Genomic_DNA"/>
</dbReference>
<evidence type="ECO:0000313" key="2">
    <source>
        <dbReference type="EMBL" id="HIS96970.1"/>
    </source>
</evidence>
<evidence type="ECO:0000313" key="3">
    <source>
        <dbReference type="Proteomes" id="UP000886876"/>
    </source>
</evidence>